<name>A0A4Z0V5E7_9BACT</name>
<accession>A0A4Z0V5E7</accession>
<protein>
    <submittedName>
        <fullName evidence="1">Uncharacterized protein</fullName>
    </submittedName>
</protein>
<reference evidence="1 2" key="1">
    <citation type="submission" date="2019-02" db="EMBL/GenBank/DDBJ databases">
        <title>Isolation and identification of novel species under the genus Muribaculum.</title>
        <authorList>
            <person name="Miyake S."/>
            <person name="Ding Y."/>
            <person name="Low A."/>
            <person name="Soh M."/>
            <person name="Seedorf H."/>
        </authorList>
    </citation>
    <scope>NUCLEOTIDE SEQUENCE [LARGE SCALE GENOMIC DNA]</scope>
    <source>
        <strain evidence="1 2">TLL-A3</strain>
    </source>
</reference>
<dbReference type="Proteomes" id="UP000297635">
    <property type="component" value="Unassembled WGS sequence"/>
</dbReference>
<dbReference type="EMBL" id="SJSA01000002">
    <property type="protein sequence ID" value="TGG36573.1"/>
    <property type="molecule type" value="Genomic_DNA"/>
</dbReference>
<evidence type="ECO:0000313" key="2">
    <source>
        <dbReference type="Proteomes" id="UP000297635"/>
    </source>
</evidence>
<dbReference type="GeneID" id="82150531"/>
<keyword evidence="2" id="KW-1185">Reference proteome</keyword>
<dbReference type="AlphaFoldDB" id="A0A4Z0V5E7"/>
<proteinExistence type="predicted"/>
<organism evidence="1 2">
    <name type="scientific">Duncaniella freteri</name>
    <dbReference type="NCBI Taxonomy" id="2530391"/>
    <lineage>
        <taxon>Bacteria</taxon>
        <taxon>Pseudomonadati</taxon>
        <taxon>Bacteroidota</taxon>
        <taxon>Bacteroidia</taxon>
        <taxon>Bacteroidales</taxon>
        <taxon>Muribaculaceae</taxon>
        <taxon>Duncaniella</taxon>
    </lineage>
</organism>
<evidence type="ECO:0000313" key="1">
    <source>
        <dbReference type="EMBL" id="TGG36573.1"/>
    </source>
</evidence>
<comment type="caution">
    <text evidence="1">The sequence shown here is derived from an EMBL/GenBank/DDBJ whole genome shotgun (WGS) entry which is preliminary data.</text>
</comment>
<sequence>MNLPPLDKEMLAKMGIAPDAVPIRPALDYGIKIPPRNPKPPKAISTAEANEMFGVSLAVKMNFIPQMLVALALDYASQFVNHCRDKRISEFKKHNRLIKLCVEEHTARLAKSYGNAFQAYTNYVERYFEYVSVDRFKMWCSIGNVVNRQIPKDRDRDGATLVAIIHKLIDYAEEYDRKMDKVIADKVKAPVSRKQDDMLKLIVAMCYEFEDTWGFKLEPDPIVDMNIGVLANRASTLADFIIGEEKCQ</sequence>
<dbReference type="RefSeq" id="WP_135472306.1">
    <property type="nucleotide sequence ID" value="NZ_SJSA01000002.1"/>
</dbReference>
<gene>
    <name evidence="1" type="ORF">EZ315_12090</name>
</gene>